<evidence type="ECO:0000313" key="3">
    <source>
        <dbReference type="EMBL" id="KAJ3722171.1"/>
    </source>
</evidence>
<dbReference type="Proteomes" id="UP001176059">
    <property type="component" value="Unassembled WGS sequence"/>
</dbReference>
<feature type="region of interest" description="Disordered" evidence="1">
    <location>
        <begin position="1"/>
        <end position="60"/>
    </location>
</feature>
<dbReference type="AlphaFoldDB" id="A0AA38MXZ2"/>
<sequence>MSIFSPQSFCLSPPHSESIQPPTMSYYSKSVHSARTDRDSGVESWGTVHTPPTPTPTRITSYAQSDAFSHRSNSSYPSPSYGPSSPFTGFSPSLSPYAQTPATPFLGVVPLPQRYPNTSAPGAPLLSTIPLPGDVTLNPLLRCPPRAVFNITYPITSIAFRDGLSSSDFALYPPVQSIVLGLSFVCPGKTIDIKASTPHGVTVHDVFVTLSNFMLSTPPSSDISVIHPDRLARGRVSQQQRRKNSGHPYLRWTDLLCECVYFGGLNKTVGGVHEVCFVSAPLA</sequence>
<evidence type="ECO:0000256" key="1">
    <source>
        <dbReference type="SAM" id="MobiDB-lite"/>
    </source>
</evidence>
<protein>
    <recommendedName>
        <fullName evidence="2">DUF6699 domain-containing protein</fullName>
    </recommendedName>
</protein>
<feature type="compositionally biased region" description="Polar residues" evidence="1">
    <location>
        <begin position="1"/>
        <end position="33"/>
    </location>
</feature>
<keyword evidence="4" id="KW-1185">Reference proteome</keyword>
<proteinExistence type="predicted"/>
<dbReference type="InterPro" id="IPR046522">
    <property type="entry name" value="DUF6699"/>
</dbReference>
<reference evidence="3" key="2">
    <citation type="journal article" date="2023" name="Proc. Natl. Acad. Sci. U.S.A.">
        <title>A global phylogenomic analysis of the shiitake genus Lentinula.</title>
        <authorList>
            <person name="Sierra-Patev S."/>
            <person name="Min B."/>
            <person name="Naranjo-Ortiz M."/>
            <person name="Looney B."/>
            <person name="Konkel Z."/>
            <person name="Slot J.C."/>
            <person name="Sakamoto Y."/>
            <person name="Steenwyk J.L."/>
            <person name="Rokas A."/>
            <person name="Carro J."/>
            <person name="Camarero S."/>
            <person name="Ferreira P."/>
            <person name="Molpeceres G."/>
            <person name="Ruiz-Duenas F.J."/>
            <person name="Serrano A."/>
            <person name="Henrissat B."/>
            <person name="Drula E."/>
            <person name="Hughes K.W."/>
            <person name="Mata J.L."/>
            <person name="Ishikawa N.K."/>
            <person name="Vargas-Isla R."/>
            <person name="Ushijima S."/>
            <person name="Smith C.A."/>
            <person name="Donoghue J."/>
            <person name="Ahrendt S."/>
            <person name="Andreopoulos W."/>
            <person name="He G."/>
            <person name="LaButti K."/>
            <person name="Lipzen A."/>
            <person name="Ng V."/>
            <person name="Riley R."/>
            <person name="Sandor L."/>
            <person name="Barry K."/>
            <person name="Martinez A.T."/>
            <person name="Xiao Y."/>
            <person name="Gibbons J.G."/>
            <person name="Terashima K."/>
            <person name="Grigoriev I.V."/>
            <person name="Hibbett D."/>
        </authorList>
    </citation>
    <scope>NUCLEOTIDE SEQUENCE</scope>
    <source>
        <strain evidence="3">ET3784</strain>
    </source>
</reference>
<gene>
    <name evidence="3" type="ORF">DFJ43DRAFT_672524</name>
</gene>
<accession>A0AA38MXZ2</accession>
<reference evidence="3" key="1">
    <citation type="submission" date="2022-08" db="EMBL/GenBank/DDBJ databases">
        <authorList>
            <consortium name="DOE Joint Genome Institute"/>
            <person name="Min B."/>
            <person name="Sierra-Patev S."/>
            <person name="Naranjo-Ortiz M."/>
            <person name="Looney B."/>
            <person name="Konkel Z."/>
            <person name="Slot J.C."/>
            <person name="Sakamoto Y."/>
            <person name="Steenwyk J.L."/>
            <person name="Rokas A."/>
            <person name="Carro J."/>
            <person name="Camarero S."/>
            <person name="Ferreira P."/>
            <person name="Molpeceres G."/>
            <person name="Ruiz-duenas F.J."/>
            <person name="Serrano A."/>
            <person name="Henrissat B."/>
            <person name="Drula E."/>
            <person name="Hughes K.W."/>
            <person name="Mata J.L."/>
            <person name="Ishikawa N.K."/>
            <person name="Vargas-Isla R."/>
            <person name="Ushijima S."/>
            <person name="Smith C.A."/>
            <person name="Ahrendt S."/>
            <person name="Andreopoulos W."/>
            <person name="He G."/>
            <person name="LaButti K."/>
            <person name="Lipzen A."/>
            <person name="Ng V."/>
            <person name="Riley R."/>
            <person name="Sandor L."/>
            <person name="Barry K."/>
            <person name="Martinez A.T."/>
            <person name="Xiao Y."/>
            <person name="Gibbons J.G."/>
            <person name="Terashima K."/>
            <person name="Hibbett D.S."/>
            <person name="Grigoriev I.V."/>
        </authorList>
    </citation>
    <scope>NUCLEOTIDE SEQUENCE</scope>
    <source>
        <strain evidence="3">ET3784</strain>
    </source>
</reference>
<name>A0AA38MXZ2_9AGAR</name>
<dbReference type="Pfam" id="PF20415">
    <property type="entry name" value="DUF6699"/>
    <property type="match status" value="1"/>
</dbReference>
<feature type="domain" description="DUF6699" evidence="2">
    <location>
        <begin position="149"/>
        <end position="267"/>
    </location>
</feature>
<evidence type="ECO:0000313" key="4">
    <source>
        <dbReference type="Proteomes" id="UP001176059"/>
    </source>
</evidence>
<organism evidence="3 4">
    <name type="scientific">Lentinula guzmanii</name>
    <dbReference type="NCBI Taxonomy" id="2804957"/>
    <lineage>
        <taxon>Eukaryota</taxon>
        <taxon>Fungi</taxon>
        <taxon>Dikarya</taxon>
        <taxon>Basidiomycota</taxon>
        <taxon>Agaricomycotina</taxon>
        <taxon>Agaricomycetes</taxon>
        <taxon>Agaricomycetidae</taxon>
        <taxon>Agaricales</taxon>
        <taxon>Marasmiineae</taxon>
        <taxon>Omphalotaceae</taxon>
        <taxon>Lentinula</taxon>
    </lineage>
</organism>
<comment type="caution">
    <text evidence="3">The sequence shown here is derived from an EMBL/GenBank/DDBJ whole genome shotgun (WGS) entry which is preliminary data.</text>
</comment>
<evidence type="ECO:0000259" key="2">
    <source>
        <dbReference type="Pfam" id="PF20415"/>
    </source>
</evidence>
<dbReference type="EMBL" id="JANVFO010000056">
    <property type="protein sequence ID" value="KAJ3722171.1"/>
    <property type="molecule type" value="Genomic_DNA"/>
</dbReference>